<dbReference type="PROSITE" id="PS50043">
    <property type="entry name" value="HTH_LUXR_2"/>
    <property type="match status" value="1"/>
</dbReference>
<dbReference type="PANTHER" id="PTHR44688:SF16">
    <property type="entry name" value="DNA-BINDING TRANSCRIPTIONAL ACTIVATOR DEVR_DOSR"/>
    <property type="match status" value="1"/>
</dbReference>
<dbReference type="GO" id="GO:0003677">
    <property type="term" value="F:DNA binding"/>
    <property type="evidence" value="ECO:0007669"/>
    <property type="project" value="UniProtKB-KW"/>
</dbReference>
<name>A0A5Z3B8Y1_SALER</name>
<evidence type="ECO:0000256" key="1">
    <source>
        <dbReference type="ARBA" id="ARBA00023015"/>
    </source>
</evidence>
<dbReference type="SMART" id="SM00421">
    <property type="entry name" value="HTH_LUXR"/>
    <property type="match status" value="1"/>
</dbReference>
<sequence>MISVLIKDDDYFYRHCLQEFVQETIQSELKCNVRFICGLSECSVSRADLVIVTLDTADMYSCLQTLKGGMYGRLIGLVRKHMLTESGCKLLSQCTQNIHILSRQSSQAEFREAILETLRNQLGSKTVACDRCPVLNRDILSPRQIRIIADMFEGRSAKEIADELKICTSTIYSHKYILMKKFNLRNNHDLFRFWTGIKLGENTCRI</sequence>
<keyword evidence="1" id="KW-0805">Transcription regulation</keyword>
<dbReference type="GO" id="GO:0006355">
    <property type="term" value="P:regulation of DNA-templated transcription"/>
    <property type="evidence" value="ECO:0007669"/>
    <property type="project" value="InterPro"/>
</dbReference>
<evidence type="ECO:0000256" key="3">
    <source>
        <dbReference type="ARBA" id="ARBA00023163"/>
    </source>
</evidence>
<gene>
    <name evidence="5" type="ORF">F2A58_23120</name>
</gene>
<dbReference type="AlphaFoldDB" id="A0A5Z3B8Y1"/>
<organism evidence="5">
    <name type="scientific">Salmonella enterica</name>
    <name type="common">Salmonella choleraesuis</name>
    <dbReference type="NCBI Taxonomy" id="28901"/>
    <lineage>
        <taxon>Bacteria</taxon>
        <taxon>Pseudomonadati</taxon>
        <taxon>Pseudomonadota</taxon>
        <taxon>Gammaproteobacteria</taxon>
        <taxon>Enterobacterales</taxon>
        <taxon>Enterobacteriaceae</taxon>
        <taxon>Salmonella</taxon>
    </lineage>
</organism>
<accession>A0A5Z3B8Y1</accession>
<dbReference type="EMBL" id="AAKGZA010000043">
    <property type="protein sequence ID" value="ECR6698040.1"/>
    <property type="molecule type" value="Genomic_DNA"/>
</dbReference>
<reference evidence="5" key="1">
    <citation type="submission" date="2019-09" db="EMBL/GenBank/DDBJ databases">
        <authorList>
            <consortium name="PulseNet: The National Subtyping Network for Foodborne Disease Surveillance"/>
            <person name="Tarr C.L."/>
            <person name="Trees E."/>
            <person name="Katz L.S."/>
            <person name="Carleton-Romer H.A."/>
            <person name="Stroika S."/>
            <person name="Kucerova Z."/>
            <person name="Roache K.F."/>
            <person name="Sabol A.L."/>
            <person name="Besser J."/>
            <person name="Gerner-Smidt P."/>
        </authorList>
    </citation>
    <scope>NUCLEOTIDE SEQUENCE</scope>
    <source>
        <strain evidence="5">PNUSAS096589</strain>
    </source>
</reference>
<dbReference type="InterPro" id="IPR016032">
    <property type="entry name" value="Sig_transdc_resp-reg_C-effctor"/>
</dbReference>
<proteinExistence type="predicted"/>
<keyword evidence="2" id="KW-0238">DNA-binding</keyword>
<keyword evidence="3" id="KW-0804">Transcription</keyword>
<protein>
    <submittedName>
        <fullName evidence="5">Response regulator transcription factor</fullName>
    </submittedName>
</protein>
<dbReference type="PANTHER" id="PTHR44688">
    <property type="entry name" value="DNA-BINDING TRANSCRIPTIONAL ACTIVATOR DEVR_DOSR"/>
    <property type="match status" value="1"/>
</dbReference>
<dbReference type="SUPFAM" id="SSF46894">
    <property type="entry name" value="C-terminal effector domain of the bipartite response regulators"/>
    <property type="match status" value="1"/>
</dbReference>
<dbReference type="Pfam" id="PF00196">
    <property type="entry name" value="GerE"/>
    <property type="match status" value="1"/>
</dbReference>
<feature type="domain" description="HTH luxR-type" evidence="4">
    <location>
        <begin position="133"/>
        <end position="198"/>
    </location>
</feature>
<dbReference type="CDD" id="cd06170">
    <property type="entry name" value="LuxR_C_like"/>
    <property type="match status" value="1"/>
</dbReference>
<evidence type="ECO:0000256" key="2">
    <source>
        <dbReference type="ARBA" id="ARBA00023125"/>
    </source>
</evidence>
<dbReference type="InterPro" id="IPR000792">
    <property type="entry name" value="Tscrpt_reg_LuxR_C"/>
</dbReference>
<comment type="caution">
    <text evidence="5">The sequence shown here is derived from an EMBL/GenBank/DDBJ whole genome shotgun (WGS) entry which is preliminary data.</text>
</comment>
<dbReference type="Gene3D" id="1.10.10.10">
    <property type="entry name" value="Winged helix-like DNA-binding domain superfamily/Winged helix DNA-binding domain"/>
    <property type="match status" value="1"/>
</dbReference>
<evidence type="ECO:0000259" key="4">
    <source>
        <dbReference type="PROSITE" id="PS50043"/>
    </source>
</evidence>
<dbReference type="InterPro" id="IPR036388">
    <property type="entry name" value="WH-like_DNA-bd_sf"/>
</dbReference>
<dbReference type="PRINTS" id="PR00038">
    <property type="entry name" value="HTHLUXR"/>
</dbReference>
<evidence type="ECO:0000313" key="5">
    <source>
        <dbReference type="EMBL" id="ECR6698040.1"/>
    </source>
</evidence>